<feature type="transmembrane region" description="Helical" evidence="1">
    <location>
        <begin position="97"/>
        <end position="118"/>
    </location>
</feature>
<dbReference type="Proteomes" id="UP000538147">
    <property type="component" value="Unassembled WGS sequence"/>
</dbReference>
<organism evidence="2 3">
    <name type="scientific">Polymorphobacter multimanifer</name>
    <dbReference type="NCBI Taxonomy" id="1070431"/>
    <lineage>
        <taxon>Bacteria</taxon>
        <taxon>Pseudomonadati</taxon>
        <taxon>Pseudomonadota</taxon>
        <taxon>Alphaproteobacteria</taxon>
        <taxon>Sphingomonadales</taxon>
        <taxon>Sphingosinicellaceae</taxon>
        <taxon>Polymorphobacter</taxon>
    </lineage>
</organism>
<name>A0A841L5W6_9SPHN</name>
<dbReference type="RefSeq" id="WP_184194918.1">
    <property type="nucleotide sequence ID" value="NZ_JACIIV010000003.1"/>
</dbReference>
<evidence type="ECO:0000313" key="2">
    <source>
        <dbReference type="EMBL" id="MBB6226363.1"/>
    </source>
</evidence>
<gene>
    <name evidence="2" type="ORF">FHS79_000517</name>
</gene>
<reference evidence="2 3" key="1">
    <citation type="submission" date="2020-08" db="EMBL/GenBank/DDBJ databases">
        <title>Genomic Encyclopedia of Type Strains, Phase IV (KMG-IV): sequencing the most valuable type-strain genomes for metagenomic binning, comparative biology and taxonomic classification.</title>
        <authorList>
            <person name="Goeker M."/>
        </authorList>
    </citation>
    <scope>NUCLEOTIDE SEQUENCE [LARGE SCALE GENOMIC DNA]</scope>
    <source>
        <strain evidence="2 3">DSM 102189</strain>
    </source>
</reference>
<proteinExistence type="predicted"/>
<sequence length="153" mass="15829">MITGLIDWLSASGISAWAGGGGVYPTANVLHLLGLVLLLGSIGIVDLRIMGAFRALPADALSRALTPLGVVGLVILVLSGATLFAADAASVAASMVFRWKLVTIVLALANAAAFRWWLRPGSAPIGLRRQMAAAVSLFAWLATATLGRMIAYS</sequence>
<feature type="transmembrane region" description="Helical" evidence="1">
    <location>
        <begin position="29"/>
        <end position="53"/>
    </location>
</feature>
<comment type="caution">
    <text evidence="2">The sequence shown here is derived from an EMBL/GenBank/DDBJ whole genome shotgun (WGS) entry which is preliminary data.</text>
</comment>
<evidence type="ECO:0000256" key="1">
    <source>
        <dbReference type="SAM" id="Phobius"/>
    </source>
</evidence>
<feature type="transmembrane region" description="Helical" evidence="1">
    <location>
        <begin position="130"/>
        <end position="151"/>
    </location>
</feature>
<evidence type="ECO:0008006" key="4">
    <source>
        <dbReference type="Google" id="ProtNLM"/>
    </source>
</evidence>
<keyword evidence="3" id="KW-1185">Reference proteome</keyword>
<keyword evidence="1" id="KW-0812">Transmembrane</keyword>
<accession>A0A841L5W6</accession>
<dbReference type="EMBL" id="JACIIV010000003">
    <property type="protein sequence ID" value="MBB6226363.1"/>
    <property type="molecule type" value="Genomic_DNA"/>
</dbReference>
<feature type="transmembrane region" description="Helical" evidence="1">
    <location>
        <begin position="65"/>
        <end position="85"/>
    </location>
</feature>
<protein>
    <recommendedName>
        <fullName evidence="4">DUF2214 domain-containing protein</fullName>
    </recommendedName>
</protein>
<keyword evidence="1" id="KW-1133">Transmembrane helix</keyword>
<evidence type="ECO:0000313" key="3">
    <source>
        <dbReference type="Proteomes" id="UP000538147"/>
    </source>
</evidence>
<keyword evidence="1" id="KW-0472">Membrane</keyword>
<dbReference type="AlphaFoldDB" id="A0A841L5W6"/>